<proteinExistence type="predicted"/>
<evidence type="ECO:0000313" key="2">
    <source>
        <dbReference type="Proteomes" id="UP000281553"/>
    </source>
</evidence>
<gene>
    <name evidence="1" type="ORF">DILT_LOCUS9814</name>
</gene>
<evidence type="ECO:0008006" key="3">
    <source>
        <dbReference type="Google" id="ProtNLM"/>
    </source>
</evidence>
<dbReference type="OrthoDB" id="6269034at2759"/>
<protein>
    <recommendedName>
        <fullName evidence="3">Receptor ligand binding region domain-containing protein</fullName>
    </recommendedName>
</protein>
<dbReference type="Gene3D" id="3.40.50.2300">
    <property type="match status" value="1"/>
</dbReference>
<accession>A0A3P7LSP2</accession>
<dbReference type="InterPro" id="IPR028082">
    <property type="entry name" value="Peripla_BP_I"/>
</dbReference>
<keyword evidence="2" id="KW-1185">Reference proteome</keyword>
<reference evidence="1 2" key="1">
    <citation type="submission" date="2018-11" db="EMBL/GenBank/DDBJ databases">
        <authorList>
            <consortium name="Pathogen Informatics"/>
        </authorList>
    </citation>
    <scope>NUCLEOTIDE SEQUENCE [LARGE SCALE GENOMIC DNA]</scope>
</reference>
<dbReference type="SUPFAM" id="SSF53822">
    <property type="entry name" value="Periplasmic binding protein-like I"/>
    <property type="match status" value="1"/>
</dbReference>
<sequence length="324" mass="36505">MGSSNSCFQESGYYDLLFTVRTAVQFTISRYKSPLSLENVRLNYQVLYGCSNRNKARGLQLIRALDEMKNYSETARSWSVLLGPPLGGDCNIVSDWIANEAIRFDTHHSLYQVTYLCRSESIGRQFAQVDRPSVHESTDLNLASVSMAVQTFPFASAFQILLRYYGWQDVMVIFEVSEVRIQNHVFVEALRMYLAYSPPKFAPVRIVGVFALECSAESVSNYFSKGNTVDVILVIARPSMTLNFLRNMKSLKMLSSGKVAVVQFDPSSSNVYDALRAWRLAMNFEMEIGEAGLCLFILNTNPTGSGFDFSSPYLNSVRKQMTLS</sequence>
<organism evidence="1 2">
    <name type="scientific">Dibothriocephalus latus</name>
    <name type="common">Fish tapeworm</name>
    <name type="synonym">Diphyllobothrium latum</name>
    <dbReference type="NCBI Taxonomy" id="60516"/>
    <lineage>
        <taxon>Eukaryota</taxon>
        <taxon>Metazoa</taxon>
        <taxon>Spiralia</taxon>
        <taxon>Lophotrochozoa</taxon>
        <taxon>Platyhelminthes</taxon>
        <taxon>Cestoda</taxon>
        <taxon>Eucestoda</taxon>
        <taxon>Diphyllobothriidea</taxon>
        <taxon>Diphyllobothriidae</taxon>
        <taxon>Dibothriocephalus</taxon>
    </lineage>
</organism>
<dbReference type="Proteomes" id="UP000281553">
    <property type="component" value="Unassembled WGS sequence"/>
</dbReference>
<dbReference type="EMBL" id="UYRU01057913">
    <property type="protein sequence ID" value="VDN13983.1"/>
    <property type="molecule type" value="Genomic_DNA"/>
</dbReference>
<name>A0A3P7LSP2_DIBLA</name>
<dbReference type="AlphaFoldDB" id="A0A3P7LSP2"/>
<evidence type="ECO:0000313" key="1">
    <source>
        <dbReference type="EMBL" id="VDN13983.1"/>
    </source>
</evidence>